<protein>
    <submittedName>
        <fullName evidence="2">Uncharacterized protein</fullName>
    </submittedName>
</protein>
<reference evidence="2" key="1">
    <citation type="submission" date="2023-03" db="EMBL/GenBank/DDBJ databases">
        <title>Massive genome expansion in bonnet fungi (Mycena s.s.) driven by repeated elements and novel gene families across ecological guilds.</title>
        <authorList>
            <consortium name="Lawrence Berkeley National Laboratory"/>
            <person name="Harder C.B."/>
            <person name="Miyauchi S."/>
            <person name="Viragh M."/>
            <person name="Kuo A."/>
            <person name="Thoen E."/>
            <person name="Andreopoulos B."/>
            <person name="Lu D."/>
            <person name="Skrede I."/>
            <person name="Drula E."/>
            <person name="Henrissat B."/>
            <person name="Morin E."/>
            <person name="Kohler A."/>
            <person name="Barry K."/>
            <person name="LaButti K."/>
            <person name="Morin E."/>
            <person name="Salamov A."/>
            <person name="Lipzen A."/>
            <person name="Mereny Z."/>
            <person name="Hegedus B."/>
            <person name="Baldrian P."/>
            <person name="Stursova M."/>
            <person name="Weitz H."/>
            <person name="Taylor A."/>
            <person name="Grigoriev I.V."/>
            <person name="Nagy L.G."/>
            <person name="Martin F."/>
            <person name="Kauserud H."/>
        </authorList>
    </citation>
    <scope>NUCLEOTIDE SEQUENCE</scope>
    <source>
        <strain evidence="2">CBHHK182m</strain>
    </source>
</reference>
<feature type="region of interest" description="Disordered" evidence="1">
    <location>
        <begin position="168"/>
        <end position="199"/>
    </location>
</feature>
<keyword evidence="3" id="KW-1185">Reference proteome</keyword>
<gene>
    <name evidence="2" type="ORF">B0H16DRAFT_1692543</name>
</gene>
<evidence type="ECO:0000256" key="1">
    <source>
        <dbReference type="SAM" id="MobiDB-lite"/>
    </source>
</evidence>
<dbReference type="Proteomes" id="UP001215598">
    <property type="component" value="Unassembled WGS sequence"/>
</dbReference>
<accession>A0AAD7IN68</accession>
<dbReference type="EMBL" id="JARKIB010000078">
    <property type="protein sequence ID" value="KAJ7746967.1"/>
    <property type="molecule type" value="Genomic_DNA"/>
</dbReference>
<comment type="caution">
    <text evidence="2">The sequence shown here is derived from an EMBL/GenBank/DDBJ whole genome shotgun (WGS) entry which is preliminary data.</text>
</comment>
<feature type="region of interest" description="Disordered" evidence="1">
    <location>
        <begin position="123"/>
        <end position="145"/>
    </location>
</feature>
<proteinExistence type="predicted"/>
<feature type="compositionally biased region" description="Basic and acidic residues" evidence="1">
    <location>
        <begin position="188"/>
        <end position="199"/>
    </location>
</feature>
<organism evidence="2 3">
    <name type="scientific">Mycena metata</name>
    <dbReference type="NCBI Taxonomy" id="1033252"/>
    <lineage>
        <taxon>Eukaryota</taxon>
        <taxon>Fungi</taxon>
        <taxon>Dikarya</taxon>
        <taxon>Basidiomycota</taxon>
        <taxon>Agaricomycotina</taxon>
        <taxon>Agaricomycetes</taxon>
        <taxon>Agaricomycetidae</taxon>
        <taxon>Agaricales</taxon>
        <taxon>Marasmiineae</taxon>
        <taxon>Mycenaceae</taxon>
        <taxon>Mycena</taxon>
    </lineage>
</organism>
<feature type="compositionally biased region" description="Basic and acidic residues" evidence="1">
    <location>
        <begin position="135"/>
        <end position="145"/>
    </location>
</feature>
<evidence type="ECO:0000313" key="2">
    <source>
        <dbReference type="EMBL" id="KAJ7746967.1"/>
    </source>
</evidence>
<evidence type="ECO:0000313" key="3">
    <source>
        <dbReference type="Proteomes" id="UP001215598"/>
    </source>
</evidence>
<dbReference type="AlphaFoldDB" id="A0AAD7IN68"/>
<name>A0AAD7IN68_9AGAR</name>
<sequence length="199" mass="21915">MTPPKRLDGRLIECSAAVEPRGDQSSAIKDGPIAVCWCLSRSLIPLLRAILHGHERGISPALYADHQKKSKHASTIHQKLPVCLRLLAKQRGDSDRGVQSSLTPHPTVASETLRGFGSVRGRVESETSSAGCRKGRGEGREAEAGVERRRLVSKAGVEMKVENWCRKGKCRGPRAEGTTGWRKRRSKRLEGGENYEDQK</sequence>